<dbReference type="SUPFAM" id="SSF143597">
    <property type="entry name" value="YojJ-like"/>
    <property type="match status" value="1"/>
</dbReference>
<name>A0A6M1RGN0_9BACT</name>
<dbReference type="NCBIfam" id="TIGR00159">
    <property type="entry name" value="diadenylate cyclase CdaA"/>
    <property type="match status" value="1"/>
</dbReference>
<evidence type="ECO:0000256" key="3">
    <source>
        <dbReference type="ARBA" id="ARBA00022679"/>
    </source>
</evidence>
<dbReference type="EC" id="2.7.7.85" evidence="10"/>
<keyword evidence="2 10" id="KW-1003">Cell membrane</keyword>
<dbReference type="Pfam" id="PF02457">
    <property type="entry name" value="DAC"/>
    <property type="match status" value="1"/>
</dbReference>
<gene>
    <name evidence="10" type="primary">dacA</name>
    <name evidence="12" type="ORF">G4L39_07275</name>
</gene>
<dbReference type="InterPro" id="IPR050338">
    <property type="entry name" value="DisA"/>
</dbReference>
<dbReference type="GO" id="GO:0005524">
    <property type="term" value="F:ATP binding"/>
    <property type="evidence" value="ECO:0007669"/>
    <property type="project" value="UniProtKB-UniRule"/>
</dbReference>
<evidence type="ECO:0000259" key="11">
    <source>
        <dbReference type="PROSITE" id="PS51794"/>
    </source>
</evidence>
<dbReference type="GO" id="GO:0106408">
    <property type="term" value="F:diadenylate cyclase activity"/>
    <property type="evidence" value="ECO:0007669"/>
    <property type="project" value="UniProtKB-EC"/>
</dbReference>
<keyword evidence="3 10" id="KW-0808">Transferase</keyword>
<dbReference type="GO" id="GO:0006171">
    <property type="term" value="P:cAMP biosynthetic process"/>
    <property type="evidence" value="ECO:0007669"/>
    <property type="project" value="InterPro"/>
</dbReference>
<evidence type="ECO:0000313" key="13">
    <source>
        <dbReference type="Proteomes" id="UP000477311"/>
    </source>
</evidence>
<dbReference type="PANTHER" id="PTHR34185:SF1">
    <property type="entry name" value="DIADENYLATE CYCLASE"/>
    <property type="match status" value="1"/>
</dbReference>
<dbReference type="FunFam" id="3.40.1700.10:FF:000002">
    <property type="entry name" value="Diadenylate cyclase"/>
    <property type="match status" value="1"/>
</dbReference>
<feature type="transmembrane region" description="Helical" evidence="10">
    <location>
        <begin position="65"/>
        <end position="83"/>
    </location>
</feature>
<dbReference type="EMBL" id="JAAKYA010000051">
    <property type="protein sequence ID" value="NGO39198.1"/>
    <property type="molecule type" value="Genomic_DNA"/>
</dbReference>
<feature type="transmembrane region" description="Helical" evidence="10">
    <location>
        <begin position="12"/>
        <end position="30"/>
    </location>
</feature>
<organism evidence="12 13">
    <name type="scientific">Limisphaera ngatamarikiensis</name>
    <dbReference type="NCBI Taxonomy" id="1324935"/>
    <lineage>
        <taxon>Bacteria</taxon>
        <taxon>Pseudomonadati</taxon>
        <taxon>Verrucomicrobiota</taxon>
        <taxon>Verrucomicrobiia</taxon>
        <taxon>Limisphaerales</taxon>
        <taxon>Limisphaeraceae</taxon>
        <taxon>Limisphaera</taxon>
    </lineage>
</organism>
<evidence type="ECO:0000256" key="2">
    <source>
        <dbReference type="ARBA" id="ARBA00022475"/>
    </source>
</evidence>
<keyword evidence="8 10" id="KW-1133">Transmembrane helix</keyword>
<dbReference type="RefSeq" id="WP_165107074.1">
    <property type="nucleotide sequence ID" value="NZ_JAAKYA010000051.1"/>
</dbReference>
<accession>A0A6M1RGN0</accession>
<keyword evidence="7 10" id="KW-0067">ATP-binding</keyword>
<comment type="subunit">
    <text evidence="10">Probably a homodimer.</text>
</comment>
<comment type="caution">
    <text evidence="10">Lacks conserved residue(s) required for the propagation of feature annotation.</text>
</comment>
<keyword evidence="4 10" id="KW-0812">Transmembrane</keyword>
<evidence type="ECO:0000256" key="7">
    <source>
        <dbReference type="ARBA" id="ARBA00022840"/>
    </source>
</evidence>
<sequence length="290" mass="32090">MNVWDLSALKALGRPALEIAILTLVIYQALRFVRGTRGWPVVLGFILSLLTLGLIIYVLDLQVLRWLLGTFSAFMAVAVLVIFQPELRRMLAEVGKLPLFATPQEQREIIEVIVRACERLSECRIGGLIAIEQSIRLEDVVESGIPVDCEATPEMLECIFFPNNAIHDGGVLIKGDRISHAACIFPLSRRQDLDPTLGTRHRAALGLSEETDAVVVVVSEETGAISYAYRGQLVRGVTVEALRDFLTATLIRPVRARGWVAWLRQRFERPRPAPAVLSRQSTVSGPTQSG</sequence>
<reference evidence="12 13" key="1">
    <citation type="submission" date="2020-02" db="EMBL/GenBank/DDBJ databases">
        <title>Draft genome sequence of Limisphaera ngatamarikiensis NGM72.4T, a thermophilic Verrucomicrobia grouped in subdivision 3.</title>
        <authorList>
            <person name="Carere C.R."/>
            <person name="Steen J."/>
            <person name="Hugenholtz P."/>
            <person name="Stott M.B."/>
        </authorList>
    </citation>
    <scope>NUCLEOTIDE SEQUENCE [LARGE SCALE GENOMIC DNA]</scope>
    <source>
        <strain evidence="12 13">NGM72.4</strain>
    </source>
</reference>
<dbReference type="Gene3D" id="3.40.1700.10">
    <property type="entry name" value="DNA integrity scanning protein, DisA, N-terminal domain"/>
    <property type="match status" value="1"/>
</dbReference>
<evidence type="ECO:0000256" key="10">
    <source>
        <dbReference type="HAMAP-Rule" id="MF_01499"/>
    </source>
</evidence>
<dbReference type="InterPro" id="IPR034701">
    <property type="entry name" value="CdaA"/>
</dbReference>
<keyword evidence="9 10" id="KW-0472">Membrane</keyword>
<protein>
    <recommendedName>
        <fullName evidence="10">Diadenylate cyclase</fullName>
        <shortName evidence="10">DAC</shortName>
        <ecNumber evidence="10">2.7.7.85</ecNumber>
    </recommendedName>
    <alternativeName>
        <fullName evidence="10">Cyclic-di-AMP synthase</fullName>
        <shortName evidence="10">c-di-AMP synthase</shortName>
    </alternativeName>
</protein>
<dbReference type="Proteomes" id="UP000477311">
    <property type="component" value="Unassembled WGS sequence"/>
</dbReference>
<evidence type="ECO:0000256" key="9">
    <source>
        <dbReference type="ARBA" id="ARBA00023136"/>
    </source>
</evidence>
<evidence type="ECO:0000256" key="8">
    <source>
        <dbReference type="ARBA" id="ARBA00022989"/>
    </source>
</evidence>
<feature type="transmembrane region" description="Helical" evidence="10">
    <location>
        <begin position="42"/>
        <end position="59"/>
    </location>
</feature>
<comment type="catalytic activity">
    <reaction evidence="1 10">
        <text>2 ATP = 3',3'-c-di-AMP + 2 diphosphate</text>
        <dbReference type="Rhea" id="RHEA:35655"/>
        <dbReference type="ChEBI" id="CHEBI:30616"/>
        <dbReference type="ChEBI" id="CHEBI:33019"/>
        <dbReference type="ChEBI" id="CHEBI:71500"/>
        <dbReference type="EC" id="2.7.7.85"/>
    </reaction>
</comment>
<keyword evidence="5 10" id="KW-0548">Nucleotidyltransferase</keyword>
<evidence type="ECO:0000313" key="12">
    <source>
        <dbReference type="EMBL" id="NGO39198.1"/>
    </source>
</evidence>
<comment type="similarity">
    <text evidence="10">Belongs to the adenylate cyclase family. DacA/CdaA subfamily.</text>
</comment>
<dbReference type="HAMAP" id="MF_01499">
    <property type="entry name" value="DacA"/>
    <property type="match status" value="1"/>
</dbReference>
<evidence type="ECO:0000256" key="4">
    <source>
        <dbReference type="ARBA" id="ARBA00022692"/>
    </source>
</evidence>
<dbReference type="PANTHER" id="PTHR34185">
    <property type="entry name" value="DIADENYLATE CYCLASE"/>
    <property type="match status" value="1"/>
</dbReference>
<dbReference type="PIRSF" id="PIRSF004793">
    <property type="entry name" value="UCP004793"/>
    <property type="match status" value="1"/>
</dbReference>
<comment type="function">
    <text evidence="10">Catalyzes the condensation of 2 ATP molecules into cyclic di-AMP (c-di-AMP), a second messenger used to regulate differing processes in different bacteria.</text>
</comment>
<dbReference type="InterPro" id="IPR014046">
    <property type="entry name" value="C-di-AMP_synthase"/>
</dbReference>
<dbReference type="InterPro" id="IPR003390">
    <property type="entry name" value="DNA_integrity_scan_DisA_N"/>
</dbReference>
<evidence type="ECO:0000256" key="6">
    <source>
        <dbReference type="ARBA" id="ARBA00022741"/>
    </source>
</evidence>
<dbReference type="AlphaFoldDB" id="A0A6M1RGN0"/>
<evidence type="ECO:0000256" key="1">
    <source>
        <dbReference type="ARBA" id="ARBA00000877"/>
    </source>
</evidence>
<keyword evidence="6 10" id="KW-0547">Nucleotide-binding</keyword>
<proteinExistence type="inferred from homology"/>
<dbReference type="PROSITE" id="PS51794">
    <property type="entry name" value="DAC"/>
    <property type="match status" value="1"/>
</dbReference>
<dbReference type="InterPro" id="IPR036888">
    <property type="entry name" value="DNA_integrity_DisA_N_sf"/>
</dbReference>
<keyword evidence="13" id="KW-1185">Reference proteome</keyword>
<dbReference type="GO" id="GO:0004016">
    <property type="term" value="F:adenylate cyclase activity"/>
    <property type="evidence" value="ECO:0007669"/>
    <property type="project" value="UniProtKB-UniRule"/>
</dbReference>
<feature type="domain" description="DAC" evidence="11">
    <location>
        <begin position="84"/>
        <end position="239"/>
    </location>
</feature>
<comment type="caution">
    <text evidence="12">The sequence shown here is derived from an EMBL/GenBank/DDBJ whole genome shotgun (WGS) entry which is preliminary data.</text>
</comment>
<evidence type="ECO:0000256" key="5">
    <source>
        <dbReference type="ARBA" id="ARBA00022695"/>
    </source>
</evidence>